<keyword evidence="6" id="KW-1185">Reference proteome</keyword>
<protein>
    <submittedName>
        <fullName evidence="5">Uncharacterized LOC109202497</fullName>
    </submittedName>
</protein>
<evidence type="ECO:0000256" key="1">
    <source>
        <dbReference type="ARBA" id="ARBA00022729"/>
    </source>
</evidence>
<gene>
    <name evidence="5" type="primary">LOC109202497</name>
</gene>
<evidence type="ECO:0000256" key="2">
    <source>
        <dbReference type="ARBA" id="ARBA00023157"/>
    </source>
</evidence>
<dbReference type="SUPFAM" id="SSF48726">
    <property type="entry name" value="Immunoglobulin"/>
    <property type="match status" value="1"/>
</dbReference>
<dbReference type="InterPro" id="IPR013783">
    <property type="entry name" value="Ig-like_fold"/>
</dbReference>
<dbReference type="GO" id="GO:0007166">
    <property type="term" value="P:cell surface receptor signaling pathway"/>
    <property type="evidence" value="ECO:0007669"/>
    <property type="project" value="TreeGrafter"/>
</dbReference>
<dbReference type="GO" id="GO:0004888">
    <property type="term" value="F:transmembrane signaling receptor activity"/>
    <property type="evidence" value="ECO:0007669"/>
    <property type="project" value="TreeGrafter"/>
</dbReference>
<dbReference type="InterPro" id="IPR036179">
    <property type="entry name" value="Ig-like_dom_sf"/>
</dbReference>
<dbReference type="CDD" id="cd00096">
    <property type="entry name" value="Ig"/>
    <property type="match status" value="1"/>
</dbReference>
<evidence type="ECO:0000256" key="3">
    <source>
        <dbReference type="ARBA" id="ARBA00023319"/>
    </source>
</evidence>
<keyword evidence="2" id="KW-1015">Disulfide bond</keyword>
<keyword evidence="3" id="KW-0393">Immunoglobulin domain</keyword>
<dbReference type="GO" id="GO:0009897">
    <property type="term" value="C:external side of plasma membrane"/>
    <property type="evidence" value="ECO:0007669"/>
    <property type="project" value="TreeGrafter"/>
</dbReference>
<feature type="domain" description="Ig-like" evidence="4">
    <location>
        <begin position="45"/>
        <end position="135"/>
    </location>
</feature>
<reference evidence="5" key="2">
    <citation type="submission" date="2025-08" db="UniProtKB">
        <authorList>
            <consortium name="Ensembl"/>
        </authorList>
    </citation>
    <scope>IDENTIFICATION</scope>
</reference>
<name>A0A669CUG7_ORENI</name>
<evidence type="ECO:0000313" key="5">
    <source>
        <dbReference type="Ensembl" id="ENSONIP00000051711.1"/>
    </source>
</evidence>
<sequence length="310" mass="33176">MCNREVMKLKASLLLRLQTLSRHSDMKTASVCLLRGVCVLLLSAPTVSAVSLSVSPNLQQVFSGSSSVSLSCVDDGQTVDGWTVKRTSGGPTEDCGAAEMSGSLCVLDRNSSYSGTFWCESSSGKKSDDVSISVSEKGVILEIPALPVRPGSDVTLQCKKKTGETVPSFFFMNGRLLGSKAGHVIPNVRHSDEGLYWCASNTFGSSPQSFLRVRGSPITTLRKSVPPPPVSEASFSLSTLPPLTNSSSPSSPSVSWIRVICHLLAFCPYCICTILLLSICCSRSSGNKQVVSMETPLDVDEYDDTTEHYV</sequence>
<dbReference type="InterPro" id="IPR050488">
    <property type="entry name" value="Ig_Fc_receptor"/>
</dbReference>
<reference evidence="5" key="3">
    <citation type="submission" date="2025-09" db="UniProtKB">
        <authorList>
            <consortium name="Ensembl"/>
        </authorList>
    </citation>
    <scope>IDENTIFICATION</scope>
</reference>
<dbReference type="GO" id="GO:0006955">
    <property type="term" value="P:immune response"/>
    <property type="evidence" value="ECO:0007669"/>
    <property type="project" value="TreeGrafter"/>
</dbReference>
<dbReference type="GeneID" id="109202497"/>
<dbReference type="AlphaFoldDB" id="A0A669CUG7"/>
<accession>A0A669CUG7</accession>
<proteinExistence type="predicted"/>
<dbReference type="Pfam" id="PF00047">
    <property type="entry name" value="ig"/>
    <property type="match status" value="1"/>
</dbReference>
<dbReference type="SMART" id="SM00409">
    <property type="entry name" value="IG"/>
    <property type="match status" value="1"/>
</dbReference>
<reference evidence="6" key="1">
    <citation type="submission" date="2012-01" db="EMBL/GenBank/DDBJ databases">
        <title>The Genome Sequence of Oreochromis niloticus (Nile Tilapia).</title>
        <authorList>
            <consortium name="Broad Institute Genome Assembly Team"/>
            <consortium name="Broad Institute Sequencing Platform"/>
            <person name="Di Palma F."/>
            <person name="Johnson J."/>
            <person name="Lander E.S."/>
            <person name="Lindblad-Toh K."/>
        </authorList>
    </citation>
    <scope>NUCLEOTIDE SEQUENCE [LARGE SCALE GENOMIC DNA]</scope>
</reference>
<dbReference type="InterPro" id="IPR007110">
    <property type="entry name" value="Ig-like_dom"/>
</dbReference>
<dbReference type="InterPro" id="IPR003599">
    <property type="entry name" value="Ig_sub"/>
</dbReference>
<dbReference type="PROSITE" id="PS50835">
    <property type="entry name" value="IG_LIKE"/>
    <property type="match status" value="1"/>
</dbReference>
<dbReference type="PANTHER" id="PTHR11481:SF64">
    <property type="entry name" value="FC RECEPTOR-LIKE PROTEIN 4"/>
    <property type="match status" value="1"/>
</dbReference>
<dbReference type="Proteomes" id="UP000005207">
    <property type="component" value="Linkage group LG3"/>
</dbReference>
<keyword evidence="1" id="KW-0732">Signal</keyword>
<dbReference type="RefSeq" id="XP_019215699.2">
    <property type="nucleotide sequence ID" value="XM_019360154.2"/>
</dbReference>
<organism evidence="5 6">
    <name type="scientific">Oreochromis niloticus</name>
    <name type="common">Nile tilapia</name>
    <name type="synonym">Tilapia nilotica</name>
    <dbReference type="NCBI Taxonomy" id="8128"/>
    <lineage>
        <taxon>Eukaryota</taxon>
        <taxon>Metazoa</taxon>
        <taxon>Chordata</taxon>
        <taxon>Craniata</taxon>
        <taxon>Vertebrata</taxon>
        <taxon>Euteleostomi</taxon>
        <taxon>Actinopterygii</taxon>
        <taxon>Neopterygii</taxon>
        <taxon>Teleostei</taxon>
        <taxon>Neoteleostei</taxon>
        <taxon>Acanthomorphata</taxon>
        <taxon>Ovalentaria</taxon>
        <taxon>Cichlomorphae</taxon>
        <taxon>Cichliformes</taxon>
        <taxon>Cichlidae</taxon>
        <taxon>African cichlids</taxon>
        <taxon>Pseudocrenilabrinae</taxon>
        <taxon>Oreochromini</taxon>
        <taxon>Oreochromis</taxon>
    </lineage>
</organism>
<evidence type="ECO:0000313" key="6">
    <source>
        <dbReference type="Proteomes" id="UP000005207"/>
    </source>
</evidence>
<dbReference type="Ensembl" id="ENSONIT00000042954.1">
    <property type="protein sequence ID" value="ENSONIP00000051711.1"/>
    <property type="gene ID" value="ENSONIG00000038599.1"/>
</dbReference>
<dbReference type="GeneTree" id="ENSGT01150000287080"/>
<evidence type="ECO:0000259" key="4">
    <source>
        <dbReference type="PROSITE" id="PS50835"/>
    </source>
</evidence>
<dbReference type="Gene3D" id="2.60.40.10">
    <property type="entry name" value="Immunoglobulins"/>
    <property type="match status" value="2"/>
</dbReference>
<dbReference type="KEGG" id="onl:109202497"/>
<dbReference type="InterPro" id="IPR013151">
    <property type="entry name" value="Immunoglobulin_dom"/>
</dbReference>
<dbReference type="OrthoDB" id="8401055at2759"/>
<dbReference type="PANTHER" id="PTHR11481">
    <property type="entry name" value="IMMUNOGLOBULIN FC RECEPTOR"/>
    <property type="match status" value="1"/>
</dbReference>